<evidence type="ECO:0000313" key="9">
    <source>
        <dbReference type="Proteomes" id="UP000299211"/>
    </source>
</evidence>
<dbReference type="PROSITE" id="PS50921">
    <property type="entry name" value="ANTAR"/>
    <property type="match status" value="1"/>
</dbReference>
<dbReference type="InterPro" id="IPR036457">
    <property type="entry name" value="PPM-type-like_dom_sf"/>
</dbReference>
<evidence type="ECO:0000313" key="8">
    <source>
        <dbReference type="EMBL" id="GDY71791.1"/>
    </source>
</evidence>
<dbReference type="InterPro" id="IPR036388">
    <property type="entry name" value="WH-like_DNA-bd_sf"/>
</dbReference>
<dbReference type="Proteomes" id="UP000302139">
    <property type="component" value="Unassembled WGS sequence"/>
</dbReference>
<dbReference type="Gene3D" id="3.60.40.10">
    <property type="entry name" value="PPM-type phosphatase domain"/>
    <property type="match status" value="1"/>
</dbReference>
<dbReference type="PANTHER" id="PTHR43156">
    <property type="entry name" value="STAGE II SPORULATION PROTEIN E-RELATED"/>
    <property type="match status" value="1"/>
</dbReference>
<keyword evidence="3" id="KW-0804">Transcription</keyword>
<keyword evidence="2" id="KW-0805">Transcription regulation</keyword>
<dbReference type="Gene3D" id="3.30.450.40">
    <property type="match status" value="1"/>
</dbReference>
<dbReference type="EMBL" id="BJHY01000001">
    <property type="protein sequence ID" value="GDY71791.1"/>
    <property type="molecule type" value="Genomic_DNA"/>
</dbReference>
<protein>
    <submittedName>
        <fullName evidence="8">Transcription antitermination regulator</fullName>
    </submittedName>
</protein>
<feature type="domain" description="PPM-type phosphatase" evidence="6">
    <location>
        <begin position="593"/>
        <end position="802"/>
    </location>
</feature>
<reference evidence="8 9" key="1">
    <citation type="submission" date="2019-04" db="EMBL/GenBank/DDBJ databases">
        <title>Draft genome sequences of Streptomyces avermitilis ATCC 31267.</title>
        <authorList>
            <person name="Komaki H."/>
            <person name="Tamura T."/>
            <person name="Hosoyama A."/>
        </authorList>
    </citation>
    <scope>NUCLEOTIDE SEQUENCE [LARGE SCALE GENOMIC DNA]</scope>
    <source>
        <strain evidence="8 9">ATCC 31267</strain>
    </source>
</reference>
<dbReference type="Proteomes" id="UP000299211">
    <property type="component" value="Unassembled WGS sequence"/>
</dbReference>
<evidence type="ECO:0000259" key="6">
    <source>
        <dbReference type="PROSITE" id="PS51746"/>
    </source>
</evidence>
<evidence type="ECO:0000259" key="5">
    <source>
        <dbReference type="PROSITE" id="PS50921"/>
    </source>
</evidence>
<accession>A0A4D4MIB0</accession>
<dbReference type="EMBL" id="BJHX01000001">
    <property type="protein sequence ID" value="GDY67886.1"/>
    <property type="molecule type" value="Genomic_DNA"/>
</dbReference>
<organism evidence="8 9">
    <name type="scientific">Streptomyces avermitilis</name>
    <dbReference type="NCBI Taxonomy" id="33903"/>
    <lineage>
        <taxon>Bacteria</taxon>
        <taxon>Bacillati</taxon>
        <taxon>Actinomycetota</taxon>
        <taxon>Actinomycetes</taxon>
        <taxon>Kitasatosporales</taxon>
        <taxon>Streptomycetaceae</taxon>
        <taxon>Streptomyces</taxon>
    </lineage>
</organism>
<dbReference type="RefSeq" id="WP_078936678.1">
    <property type="nucleotide sequence ID" value="NZ_BAABTN010000010.1"/>
</dbReference>
<proteinExistence type="predicted"/>
<dbReference type="SUPFAM" id="SSF55781">
    <property type="entry name" value="GAF domain-like"/>
    <property type="match status" value="1"/>
</dbReference>
<gene>
    <name evidence="7" type="ORF">SAV14893_072790</name>
    <name evidence="8" type="ORF">SAV31267_012760</name>
</gene>
<evidence type="ECO:0000313" key="7">
    <source>
        <dbReference type="EMBL" id="GDY67886.1"/>
    </source>
</evidence>
<dbReference type="SMART" id="SM00331">
    <property type="entry name" value="PP2C_SIG"/>
    <property type="match status" value="1"/>
</dbReference>
<dbReference type="InterPro" id="IPR035965">
    <property type="entry name" value="PAS-like_dom_sf"/>
</dbReference>
<dbReference type="SUPFAM" id="SSF55785">
    <property type="entry name" value="PYP-like sensor domain (PAS domain)"/>
    <property type="match status" value="1"/>
</dbReference>
<evidence type="ECO:0000256" key="1">
    <source>
        <dbReference type="ARBA" id="ARBA00022801"/>
    </source>
</evidence>
<dbReference type="GO" id="GO:0003723">
    <property type="term" value="F:RNA binding"/>
    <property type="evidence" value="ECO:0007669"/>
    <property type="project" value="InterPro"/>
</dbReference>
<evidence type="ECO:0000256" key="2">
    <source>
        <dbReference type="ARBA" id="ARBA00023015"/>
    </source>
</evidence>
<name>A0A4D4MIB0_STRAX</name>
<dbReference type="SMART" id="SM01012">
    <property type="entry name" value="ANTAR"/>
    <property type="match status" value="1"/>
</dbReference>
<evidence type="ECO:0000256" key="3">
    <source>
        <dbReference type="ARBA" id="ARBA00023163"/>
    </source>
</evidence>
<dbReference type="PANTHER" id="PTHR43156:SF2">
    <property type="entry name" value="STAGE II SPORULATION PROTEIN E"/>
    <property type="match status" value="1"/>
</dbReference>
<dbReference type="GO" id="GO:0016791">
    <property type="term" value="F:phosphatase activity"/>
    <property type="evidence" value="ECO:0007669"/>
    <property type="project" value="TreeGrafter"/>
</dbReference>
<comment type="caution">
    <text evidence="8">The sequence shown here is derived from an EMBL/GenBank/DDBJ whole genome shotgun (WGS) entry which is preliminary data.</text>
</comment>
<dbReference type="InterPro" id="IPR029016">
    <property type="entry name" value="GAF-like_dom_sf"/>
</dbReference>
<dbReference type="Gene3D" id="1.10.10.10">
    <property type="entry name" value="Winged helix-like DNA-binding domain superfamily/Winged helix DNA-binding domain"/>
    <property type="match status" value="1"/>
</dbReference>
<dbReference type="PROSITE" id="PS51746">
    <property type="entry name" value="PPM_2"/>
    <property type="match status" value="1"/>
</dbReference>
<dbReference type="Pfam" id="PF03861">
    <property type="entry name" value="ANTAR"/>
    <property type="match status" value="1"/>
</dbReference>
<keyword evidence="1" id="KW-0378">Hydrolase</keyword>
<dbReference type="InterPro" id="IPR005561">
    <property type="entry name" value="ANTAR"/>
</dbReference>
<dbReference type="AlphaFoldDB" id="A0A4D4MIB0"/>
<evidence type="ECO:0000256" key="4">
    <source>
        <dbReference type="SAM" id="MobiDB-lite"/>
    </source>
</evidence>
<reference evidence="7 10" key="2">
    <citation type="submission" date="2019-04" db="EMBL/GenBank/DDBJ databases">
        <title>Draft genome sequences of Streptomyces avermitilis NBRC 14893.</title>
        <authorList>
            <person name="Komaki H."/>
            <person name="Tamura T."/>
            <person name="Hosoyama A."/>
        </authorList>
    </citation>
    <scope>NUCLEOTIDE SEQUENCE [LARGE SCALE GENOMIC DNA]</scope>
    <source>
        <strain evidence="7 10">NBRC 14893</strain>
    </source>
</reference>
<dbReference type="SUPFAM" id="SSF81606">
    <property type="entry name" value="PP2C-like"/>
    <property type="match status" value="1"/>
</dbReference>
<feature type="region of interest" description="Disordered" evidence="4">
    <location>
        <begin position="99"/>
        <end position="131"/>
    </location>
</feature>
<dbReference type="InterPro" id="IPR001932">
    <property type="entry name" value="PPM-type_phosphatase-like_dom"/>
</dbReference>
<evidence type="ECO:0000313" key="10">
    <source>
        <dbReference type="Proteomes" id="UP000302139"/>
    </source>
</evidence>
<dbReference type="Pfam" id="PF07228">
    <property type="entry name" value="SpoIIE"/>
    <property type="match status" value="1"/>
</dbReference>
<dbReference type="Gene3D" id="3.30.450.20">
    <property type="entry name" value="PAS domain"/>
    <property type="match status" value="2"/>
</dbReference>
<dbReference type="InterPro" id="IPR052016">
    <property type="entry name" value="Bact_Sigma-Reg"/>
</dbReference>
<sequence length="807" mass="86803">MCHARRVTSESALPSESNAACDVAALATVVATQRAELERLRNAAAVAAVLERAKGATMALTGCSADAAHEDLVRRAEDSGRTLVEQCWITLGELVPGVLPEPDPVPTGHGEPARPGSTSAVPTPRGEGPADRHDARVLARIAQALVHVRDPRELAHCLREHLAASVRADAVLIFASGPAGGLELIGHAGVTETLATQWRHVPPLSGVAALETIRTRQPCWLTDYERDSERYVLIGTPPDRWLTRAWLPVVTGDAVAALGILRTTGDPFPSATRELLLEVARMCAGRLHSFLSSPAQVDDRMTEVVRSVFEALPGPAILLTPLRSDTGRIEDYRIDAAAPYAVDVAGRRGQALVGLRILECYPTVVGESLWEGYRHTLTTGEPYEGEPFEYQEVVAGVPETTTYSVRAAKLGDALVVTWIRHDPADRQEQRTADAQRLGNLGWADWNLVTGEANWSPQAFAVLARDARRGPLPLHELPARVVPEDRPALSRAIEGLLDGGPPVDTPFRLGTSAGTRHLRLVAEAVNDADGRPLEVHGFLQDLTAQRSAELALVESERAVVTQHGALLAERTLAGRLQHALLPLPRRAQQLAGLRVDVAYLPAQSGIHVGGDWFSAIELPDGSALFVVGDVAGHGIDAVATMAQLRFTAKGMVITGSSLTGALTRLNALLLHTHDTNATATLVLARYEPERRRLVWAQAGHPPPLLLRDGSARYLQRPKGILLGAKTAPSYAEAEFHIEPGDRLLFYTDGLFERPSEGFDKGLDRLAEAALHLGTEEPGALNPLLSAMLEGERRDDVCVVAVHLPPEPA</sequence>
<feature type="domain" description="ANTAR" evidence="5">
    <location>
        <begin position="30"/>
        <end position="91"/>
    </location>
</feature>